<keyword evidence="2" id="KW-1185">Reference proteome</keyword>
<name>A0AC61NDU2_9BACT</name>
<organism evidence="1 2">
    <name type="scientific">Halosquirtibacter laminarini</name>
    <dbReference type="NCBI Taxonomy" id="3374600"/>
    <lineage>
        <taxon>Bacteria</taxon>
        <taxon>Pseudomonadati</taxon>
        <taxon>Bacteroidota</taxon>
        <taxon>Bacteroidia</taxon>
        <taxon>Marinilabiliales</taxon>
        <taxon>Prolixibacteraceae</taxon>
        <taxon>Halosquirtibacter</taxon>
    </lineage>
</organism>
<sequence>MIKNCILIVLLSLSMLSLATEKKKDIGTENIVKLMLLRDPSIGVERKLGLRDVVELKALMNYSYSYSAWYLFPEIQTGYRYYYNILRREHQEKRSKLNSADFFLCNVGYRFQNILSASDGVVIDHRLLSDPYRISCVCQWGIRRVYHRFSFEF</sequence>
<gene>
    <name evidence="1" type="ORF">K4L44_14375</name>
</gene>
<proteinExistence type="predicted"/>
<reference evidence="1" key="1">
    <citation type="submission" date="2021-08" db="EMBL/GenBank/DDBJ databases">
        <title>Novel anaerobic bacterium isolated from sea squirt in East Sea, Republic of Korea.</title>
        <authorList>
            <person name="Nguyen T.H."/>
            <person name="Li Z."/>
            <person name="Lee Y.-J."/>
            <person name="Ko J."/>
            <person name="Kim S.-G."/>
        </authorList>
    </citation>
    <scope>NUCLEOTIDE SEQUENCE</scope>
    <source>
        <strain evidence="1">KCTC 25031</strain>
    </source>
</reference>
<dbReference type="Proteomes" id="UP000826212">
    <property type="component" value="Chromosome"/>
</dbReference>
<evidence type="ECO:0000313" key="1">
    <source>
        <dbReference type="EMBL" id="QZE13736.1"/>
    </source>
</evidence>
<protein>
    <submittedName>
        <fullName evidence="1">Uncharacterized protein</fullName>
    </submittedName>
</protein>
<dbReference type="EMBL" id="CP081303">
    <property type="protein sequence ID" value="QZE13736.1"/>
    <property type="molecule type" value="Genomic_DNA"/>
</dbReference>
<accession>A0AC61NDU2</accession>
<evidence type="ECO:0000313" key="2">
    <source>
        <dbReference type="Proteomes" id="UP000826212"/>
    </source>
</evidence>